<gene>
    <name evidence="2" type="ORF">MoryE10_15500</name>
</gene>
<protein>
    <submittedName>
        <fullName evidence="2">Ethyl tert-butyl ether degradation protein EthD</fullName>
    </submittedName>
</protein>
<dbReference type="GO" id="GO:0016491">
    <property type="term" value="F:oxidoreductase activity"/>
    <property type="evidence" value="ECO:0007669"/>
    <property type="project" value="InterPro"/>
</dbReference>
<organism evidence="2 3">
    <name type="scientific">Methylogaea oryzae</name>
    <dbReference type="NCBI Taxonomy" id="1295382"/>
    <lineage>
        <taxon>Bacteria</taxon>
        <taxon>Pseudomonadati</taxon>
        <taxon>Pseudomonadota</taxon>
        <taxon>Gammaproteobacteria</taxon>
        <taxon>Methylococcales</taxon>
        <taxon>Methylococcaceae</taxon>
        <taxon>Methylogaea</taxon>
    </lineage>
</organism>
<reference evidence="2" key="1">
    <citation type="submission" date="2019-06" db="EMBL/GenBank/DDBJ databases">
        <title>Complete genome sequence of Methylogaea oryzae strain JCM16910.</title>
        <authorList>
            <person name="Asakawa S."/>
        </authorList>
    </citation>
    <scope>NUCLEOTIDE SEQUENCE</scope>
    <source>
        <strain evidence="2">E10</strain>
    </source>
</reference>
<accession>A0A8D4VPF1</accession>
<dbReference type="EMBL" id="AP019782">
    <property type="protein sequence ID" value="BBL70944.1"/>
    <property type="molecule type" value="Genomic_DNA"/>
</dbReference>
<evidence type="ECO:0000313" key="2">
    <source>
        <dbReference type="EMBL" id="BBL70944.1"/>
    </source>
</evidence>
<name>A0A8D4VPF1_9GAMM</name>
<evidence type="ECO:0000313" key="3">
    <source>
        <dbReference type="Proteomes" id="UP000824988"/>
    </source>
</evidence>
<keyword evidence="3" id="KW-1185">Reference proteome</keyword>
<proteinExistence type="predicted"/>
<feature type="domain" description="EthD" evidence="1">
    <location>
        <begin position="18"/>
        <end position="93"/>
    </location>
</feature>
<dbReference type="NCBIfam" id="TIGR02118">
    <property type="entry name" value="EthD family reductase"/>
    <property type="match status" value="1"/>
</dbReference>
<dbReference type="Proteomes" id="UP000824988">
    <property type="component" value="Chromosome"/>
</dbReference>
<sequence>MVKISILYPNTPGARFDFAYYADTHMPRSIELLSAHPGFKGVSVERGVGGATPGSAPAYLAMCHFHFSTADDFLQAFMPHAPELQGDMPNYTDIEPIVQINEVLISR</sequence>
<dbReference type="InterPro" id="IPR009799">
    <property type="entry name" value="EthD_dom"/>
</dbReference>
<dbReference type="PANTHER" id="PTHR40260">
    <property type="entry name" value="BLR8190 PROTEIN"/>
    <property type="match status" value="1"/>
</dbReference>
<dbReference type="RefSeq" id="WP_221048739.1">
    <property type="nucleotide sequence ID" value="NZ_AP019782.1"/>
</dbReference>
<dbReference type="PANTHER" id="PTHR40260:SF2">
    <property type="entry name" value="BLR8190 PROTEIN"/>
    <property type="match status" value="1"/>
</dbReference>
<dbReference type="Pfam" id="PF07110">
    <property type="entry name" value="EthD"/>
    <property type="match status" value="1"/>
</dbReference>
<dbReference type="AlphaFoldDB" id="A0A8D4VPF1"/>
<dbReference type="KEGG" id="moz:MoryE10_15500"/>
<evidence type="ECO:0000259" key="1">
    <source>
        <dbReference type="Pfam" id="PF07110"/>
    </source>
</evidence>